<dbReference type="InterPro" id="IPR015340">
    <property type="entry name" value="A_amylase_C_dom"/>
</dbReference>
<keyword evidence="19" id="KW-1185">Reference proteome</keyword>
<name>A0A165XV37_9AGAM</name>
<proteinExistence type="inferred from homology"/>
<sequence length="542" mass="57860">MRLSTTLFFSVSLFLGTTHAATAEQWRKRTIYQLVTDRFALANGTSTNSTCDTSTRAYCGGSWRGVIDQLDYIQQLGFDAVWISPAAENIEVNEATKASAGEAYLGYWTGNSTSNNARFGSTSDLTALSDAIHARNMYLMLDITVNNLATANPPNSSAATAPHTTASSDGAQEFHPLCSINDYDNQTQVEQCWVPADGVQTSGGANGTNATVTAGVWFPDVNTDEALVVSEVLAASKAAVKQSGADGVRIGSVKHIGQDFWPGFRNAVGVFTLGEVMNDTVEYLEPYTAPGALDAIFDYPTYHALRAAFATPSGNLSALIDIVTQAQKAYEGGLFLTASFLENHDTPRFANSTSELALVMNAMVWPFIHDGIPVLYYGQEQGFSGGAPPANHEPMWTSHYNPNRLFAQNVRGLNAARKGAMATNHFFLTTPMEFITQSTSGALAVSKPPLLALLTNAGSSSKGGSWAAKRLYKANETLVDVLTCRRFWADAAGGVDVKIVGGMPQVSLYGTCSGWGLRSKRPAIGLDISSTVATDSIICLLA</sequence>
<dbReference type="SMART" id="SM00642">
    <property type="entry name" value="Aamy"/>
    <property type="match status" value="1"/>
</dbReference>
<dbReference type="EMBL" id="KV417711">
    <property type="protein sequence ID" value="KZP08928.1"/>
    <property type="molecule type" value="Genomic_DNA"/>
</dbReference>
<feature type="chain" id="PRO_5007869045" description="alpha-amylase" evidence="16">
    <location>
        <begin position="24"/>
        <end position="542"/>
    </location>
</feature>
<protein>
    <recommendedName>
        <fullName evidence="4">alpha-amylase</fullName>
        <ecNumber evidence="4">3.2.1.1</ecNumber>
    </recommendedName>
</protein>
<dbReference type="GO" id="GO:0005509">
    <property type="term" value="F:calcium ion binding"/>
    <property type="evidence" value="ECO:0007669"/>
    <property type="project" value="InterPro"/>
</dbReference>
<comment type="similarity">
    <text evidence="3">Belongs to the glycosyl hydrolase 13 family.</text>
</comment>
<gene>
    <name evidence="18" type="ORF">FIBSPDRAFT_922585</name>
</gene>
<keyword evidence="9 14" id="KW-1015">Disulfide bond</keyword>
<evidence type="ECO:0000313" key="19">
    <source>
        <dbReference type="Proteomes" id="UP000076532"/>
    </source>
</evidence>
<keyword evidence="8" id="KW-0106">Calcium</keyword>
<feature type="disulfide bond" evidence="14">
    <location>
        <begin position="51"/>
        <end position="59"/>
    </location>
</feature>
<dbReference type="InterPro" id="IPR013777">
    <property type="entry name" value="A-amylase-like"/>
</dbReference>
<dbReference type="InterPro" id="IPR013780">
    <property type="entry name" value="Glyco_hydro_b"/>
</dbReference>
<evidence type="ECO:0000256" key="12">
    <source>
        <dbReference type="ARBA" id="ARBA00023295"/>
    </source>
</evidence>
<feature type="disulfide bond" evidence="14">
    <location>
        <begin position="178"/>
        <end position="192"/>
    </location>
</feature>
<dbReference type="PANTHER" id="PTHR10357">
    <property type="entry name" value="ALPHA-AMYLASE FAMILY MEMBER"/>
    <property type="match status" value="1"/>
</dbReference>
<evidence type="ECO:0000256" key="7">
    <source>
        <dbReference type="ARBA" id="ARBA00022801"/>
    </source>
</evidence>
<evidence type="ECO:0000256" key="2">
    <source>
        <dbReference type="ARBA" id="ARBA00001913"/>
    </source>
</evidence>
<evidence type="ECO:0000256" key="8">
    <source>
        <dbReference type="ARBA" id="ARBA00022837"/>
    </source>
</evidence>
<evidence type="ECO:0000256" key="11">
    <source>
        <dbReference type="ARBA" id="ARBA00023277"/>
    </source>
</evidence>
<keyword evidence="7 18" id="KW-0378">Hydrolase</keyword>
<dbReference type="Pfam" id="PF00128">
    <property type="entry name" value="Alpha-amylase"/>
    <property type="match status" value="1"/>
</dbReference>
<dbReference type="GO" id="GO:0016052">
    <property type="term" value="P:carbohydrate catabolic process"/>
    <property type="evidence" value="ECO:0007669"/>
    <property type="project" value="InterPro"/>
</dbReference>
<feature type="binding site" evidence="15">
    <location>
        <position position="249"/>
    </location>
    <ligand>
        <name>substrate</name>
    </ligand>
</feature>
<keyword evidence="12" id="KW-0326">Glycosidase</keyword>
<dbReference type="SUPFAM" id="SSF51011">
    <property type="entry name" value="Glycosyl hydrolase domain"/>
    <property type="match status" value="1"/>
</dbReference>
<dbReference type="InterPro" id="IPR006047">
    <property type="entry name" value="GH13_cat_dom"/>
</dbReference>
<dbReference type="Gene3D" id="3.20.20.80">
    <property type="entry name" value="Glycosidases"/>
    <property type="match status" value="1"/>
</dbReference>
<feature type="signal peptide" evidence="16">
    <location>
        <begin position="1"/>
        <end position="23"/>
    </location>
</feature>
<keyword evidence="6 16" id="KW-0732">Signal</keyword>
<reference evidence="18 19" key="1">
    <citation type="journal article" date="2016" name="Mol. Biol. Evol.">
        <title>Comparative Genomics of Early-Diverging Mushroom-Forming Fungi Provides Insights into the Origins of Lignocellulose Decay Capabilities.</title>
        <authorList>
            <person name="Nagy L.G."/>
            <person name="Riley R."/>
            <person name="Tritt A."/>
            <person name="Adam C."/>
            <person name="Daum C."/>
            <person name="Floudas D."/>
            <person name="Sun H."/>
            <person name="Yadav J.S."/>
            <person name="Pangilinan J."/>
            <person name="Larsson K.H."/>
            <person name="Matsuura K."/>
            <person name="Barry K."/>
            <person name="Labutti K."/>
            <person name="Kuo R."/>
            <person name="Ohm R.A."/>
            <person name="Bhattacharya S.S."/>
            <person name="Shirouzu T."/>
            <person name="Yoshinaga Y."/>
            <person name="Martin F.M."/>
            <person name="Grigoriev I.V."/>
            <person name="Hibbett D.S."/>
        </authorList>
    </citation>
    <scope>NUCLEOTIDE SEQUENCE [LARGE SCALE GENOMIC DNA]</scope>
    <source>
        <strain evidence="18 19">CBS 109695</strain>
    </source>
</reference>
<dbReference type="EC" id="3.2.1.1" evidence="4"/>
<dbReference type="AlphaFoldDB" id="A0A165XV37"/>
<dbReference type="PANTHER" id="PTHR10357:SF215">
    <property type="entry name" value="ALPHA-AMYLASE 1"/>
    <property type="match status" value="1"/>
</dbReference>
<evidence type="ECO:0000256" key="14">
    <source>
        <dbReference type="PIRSR" id="PIRSR001024-4"/>
    </source>
</evidence>
<comment type="cofactor">
    <cofactor evidence="2">
        <name>Ca(2+)</name>
        <dbReference type="ChEBI" id="CHEBI:29108"/>
    </cofactor>
</comment>
<evidence type="ECO:0000256" key="13">
    <source>
        <dbReference type="PIRSR" id="PIRSR001024-2"/>
    </source>
</evidence>
<feature type="site" description="Transition state stabilizer" evidence="13">
    <location>
        <position position="345"/>
    </location>
</feature>
<organism evidence="18 19">
    <name type="scientific">Athelia psychrophila</name>
    <dbReference type="NCBI Taxonomy" id="1759441"/>
    <lineage>
        <taxon>Eukaryota</taxon>
        <taxon>Fungi</taxon>
        <taxon>Dikarya</taxon>
        <taxon>Basidiomycota</taxon>
        <taxon>Agaricomycotina</taxon>
        <taxon>Agaricomycetes</taxon>
        <taxon>Agaricomycetidae</taxon>
        <taxon>Atheliales</taxon>
        <taxon>Atheliaceae</taxon>
        <taxon>Athelia</taxon>
    </lineage>
</organism>
<evidence type="ECO:0000256" key="1">
    <source>
        <dbReference type="ARBA" id="ARBA00000548"/>
    </source>
</evidence>
<dbReference type="InterPro" id="IPR017853">
    <property type="entry name" value="GH"/>
</dbReference>
<dbReference type="Pfam" id="PF09260">
    <property type="entry name" value="A_amylase_dom_C"/>
    <property type="match status" value="1"/>
</dbReference>
<dbReference type="SUPFAM" id="SSF51445">
    <property type="entry name" value="(Trans)glycosidases"/>
    <property type="match status" value="1"/>
</dbReference>
<evidence type="ECO:0000256" key="9">
    <source>
        <dbReference type="ARBA" id="ARBA00023157"/>
    </source>
</evidence>
<keyword evidence="11" id="KW-0119">Carbohydrate metabolism</keyword>
<dbReference type="Proteomes" id="UP000076532">
    <property type="component" value="Unassembled WGS sequence"/>
</dbReference>
<feature type="binding site" evidence="15">
    <location>
        <position position="345"/>
    </location>
    <ligand>
        <name>substrate</name>
    </ligand>
</feature>
<evidence type="ECO:0000256" key="16">
    <source>
        <dbReference type="SAM" id="SignalP"/>
    </source>
</evidence>
<comment type="catalytic activity">
    <reaction evidence="1">
        <text>Endohydrolysis of (1-&gt;4)-alpha-D-glucosidic linkages in polysaccharides containing three or more (1-&gt;4)-alpha-linked D-glucose units.</text>
        <dbReference type="EC" id="3.2.1.1"/>
    </reaction>
</comment>
<feature type="binding site" evidence="15">
    <location>
        <position position="108"/>
    </location>
    <ligand>
        <name>substrate</name>
    </ligand>
</feature>
<evidence type="ECO:0000313" key="18">
    <source>
        <dbReference type="EMBL" id="KZP08928.1"/>
    </source>
</evidence>
<keyword evidence="5" id="KW-0479">Metal-binding</keyword>
<evidence type="ECO:0000256" key="3">
    <source>
        <dbReference type="ARBA" id="ARBA00008061"/>
    </source>
</evidence>
<dbReference type="Gene3D" id="2.60.40.1180">
    <property type="entry name" value="Golgi alpha-mannosidase II"/>
    <property type="match status" value="1"/>
</dbReference>
<accession>A0A165XV37</accession>
<evidence type="ECO:0000256" key="10">
    <source>
        <dbReference type="ARBA" id="ARBA00023180"/>
    </source>
</evidence>
<feature type="domain" description="Glycosyl hydrolase family 13 catalytic" evidence="17">
    <location>
        <begin position="33"/>
        <end position="417"/>
    </location>
</feature>
<evidence type="ECO:0000256" key="5">
    <source>
        <dbReference type="ARBA" id="ARBA00022723"/>
    </source>
</evidence>
<keyword evidence="10" id="KW-0325">Glycoprotein</keyword>
<evidence type="ECO:0000259" key="17">
    <source>
        <dbReference type="SMART" id="SM00642"/>
    </source>
</evidence>
<evidence type="ECO:0000256" key="4">
    <source>
        <dbReference type="ARBA" id="ARBA00012595"/>
    </source>
</evidence>
<evidence type="ECO:0000256" key="15">
    <source>
        <dbReference type="PIRSR" id="PIRSR001024-5"/>
    </source>
</evidence>
<dbReference type="STRING" id="436010.A0A165XV37"/>
<dbReference type="OrthoDB" id="204980at2759"/>
<dbReference type="PIRSF" id="PIRSF001024">
    <property type="entry name" value="Alph-amyl_fung"/>
    <property type="match status" value="1"/>
</dbReference>
<dbReference type="GO" id="GO:0004556">
    <property type="term" value="F:alpha-amylase activity"/>
    <property type="evidence" value="ECO:0007669"/>
    <property type="project" value="UniProtKB-EC"/>
</dbReference>
<evidence type="ECO:0000256" key="6">
    <source>
        <dbReference type="ARBA" id="ARBA00022729"/>
    </source>
</evidence>